<dbReference type="InParanoid" id="A0A1S0TSA3"/>
<dbReference type="GeneID" id="9946678"/>
<evidence type="ECO:0000313" key="1">
    <source>
        <dbReference type="EMBL" id="EFO19251.2"/>
    </source>
</evidence>
<dbReference type="RefSeq" id="XP_020301922.1">
    <property type="nucleotide sequence ID" value="XM_020447892.1"/>
</dbReference>
<protein>
    <submittedName>
        <fullName evidence="1">Uncharacterized protein</fullName>
    </submittedName>
</protein>
<proteinExistence type="predicted"/>
<dbReference type="CTD" id="9946678"/>
<accession>A0A1S0TSA3</accession>
<dbReference type="PANTHER" id="PTHR31895">
    <property type="entry name" value="PROTEIN CBG03177-RELATED"/>
    <property type="match status" value="1"/>
</dbReference>
<dbReference type="KEGG" id="loa:LOAG_09243"/>
<reference evidence="1" key="1">
    <citation type="submission" date="2012-04" db="EMBL/GenBank/DDBJ databases">
        <title>The Genome Sequence of Loa loa.</title>
        <authorList>
            <consortium name="The Broad Institute Genome Sequencing Platform"/>
            <consortium name="Broad Institute Genome Sequencing Center for Infectious Disease"/>
            <person name="Nutman T.B."/>
            <person name="Fink D.L."/>
            <person name="Russ C."/>
            <person name="Young S."/>
            <person name="Zeng Q."/>
            <person name="Gargeya S."/>
            <person name="Alvarado L."/>
            <person name="Berlin A."/>
            <person name="Chapman S.B."/>
            <person name="Chen Z."/>
            <person name="Freedman E."/>
            <person name="Gellesch M."/>
            <person name="Goldberg J."/>
            <person name="Griggs A."/>
            <person name="Gujja S."/>
            <person name="Heilman E.R."/>
            <person name="Heiman D."/>
            <person name="Howarth C."/>
            <person name="Mehta T."/>
            <person name="Neiman D."/>
            <person name="Pearson M."/>
            <person name="Roberts A."/>
            <person name="Saif S."/>
            <person name="Shea T."/>
            <person name="Shenoy N."/>
            <person name="Sisk P."/>
            <person name="Stolte C."/>
            <person name="Sykes S."/>
            <person name="White J."/>
            <person name="Yandava C."/>
            <person name="Haas B."/>
            <person name="Henn M.R."/>
            <person name="Nusbaum C."/>
            <person name="Birren B."/>
        </authorList>
    </citation>
    <scope>NUCLEOTIDE SEQUENCE [LARGE SCALE GENOMIC DNA]</scope>
</reference>
<dbReference type="AlphaFoldDB" id="A0A1S0TSA3"/>
<gene>
    <name evidence="1" type="ORF">LOAG_09243</name>
</gene>
<dbReference type="PANTHER" id="PTHR31895:SF21">
    <property type="entry name" value="PRION-LIKE-(Q_N-RICH)-DOMAIN-BEARING PROTEIN"/>
    <property type="match status" value="1"/>
</dbReference>
<name>A0A1S0TSA3_LOALO</name>
<organism evidence="1">
    <name type="scientific">Loa loa</name>
    <name type="common">Eye worm</name>
    <name type="synonym">Filaria loa</name>
    <dbReference type="NCBI Taxonomy" id="7209"/>
    <lineage>
        <taxon>Eukaryota</taxon>
        <taxon>Metazoa</taxon>
        <taxon>Ecdysozoa</taxon>
        <taxon>Nematoda</taxon>
        <taxon>Chromadorea</taxon>
        <taxon>Rhabditida</taxon>
        <taxon>Spirurina</taxon>
        <taxon>Spiruromorpha</taxon>
        <taxon>Filarioidea</taxon>
        <taxon>Onchocercidae</taxon>
        <taxon>Loa</taxon>
    </lineage>
</organism>
<dbReference type="OrthoDB" id="5847509at2759"/>
<dbReference type="EMBL" id="JH712554">
    <property type="protein sequence ID" value="EFO19251.2"/>
    <property type="molecule type" value="Genomic_DNA"/>
</dbReference>
<sequence length="493" mass="54890">TQLHIRAKRCICISISCGCYQQPSSSIYRQPSSFTGSIYRQPSSSSGLIYRQPLPSSGSINSQSLPSSGLINPQPLPSSYRQPIYRQQPDRASCITDCIQRCMQNQQNTCQQTCQNLCGTQTTYEQQKGNVPISYPYEPMTHEIATGQQSASGTCIHVCMPSCESQCIQRSTPVPTLPHHNGPIPVVQSQTPSYYPSQQYEPGVHNIPIMIIQFASIFVCHLVKVNALNEQLPQITLNQLRIDHPRPTPYLPVIDYPKSFPYSPSSSSSYQNYFPQANQTSIVIRPYQKSGTTTICLPICMPLCQTQCTENQKQNGGIDGKYGGIIEEQTIPNQTNLPPHEISINLPQSIQQSSDCMNLCHETCMEQCVEQSQPADQCQPSCLYTCQGSCPQSPVNTGTTNSIQQLQTESEIYETFTQPSENFINPSLSKTFLLRSPPYYSQNSFHESPIRESSLINCQSDHATTGQCNCPAGYATCLSAKSRIIQRKCCRKR</sequence>
<dbReference type="OMA" id="LCMPSCE"/>
<feature type="non-terminal residue" evidence="1">
    <location>
        <position position="1"/>
    </location>
</feature>